<evidence type="ECO:0000313" key="3">
    <source>
        <dbReference type="Proteomes" id="UP000266934"/>
    </source>
</evidence>
<dbReference type="OrthoDB" id="1625426at2"/>
<dbReference type="Proteomes" id="UP000266934">
    <property type="component" value="Chromosome"/>
</dbReference>
<dbReference type="InterPro" id="IPR027417">
    <property type="entry name" value="P-loop_NTPase"/>
</dbReference>
<evidence type="ECO:0008006" key="4">
    <source>
        <dbReference type="Google" id="ProtNLM"/>
    </source>
</evidence>
<reference evidence="2 3" key="1">
    <citation type="submission" date="2018-08" db="EMBL/GenBank/DDBJ databases">
        <title>Complete genome sequencing of Blastochloris tepida GI.</title>
        <authorList>
            <person name="Tsukatani Y."/>
            <person name="Mori H."/>
        </authorList>
    </citation>
    <scope>NUCLEOTIDE SEQUENCE [LARGE SCALE GENOMIC DNA]</scope>
    <source>
        <strain evidence="2 3">GI</strain>
    </source>
</reference>
<evidence type="ECO:0000313" key="2">
    <source>
        <dbReference type="EMBL" id="BBF92675.1"/>
    </source>
</evidence>
<accession>A0A348FZE2</accession>
<protein>
    <recommendedName>
        <fullName evidence="4">AAA+ ATPase domain-containing protein</fullName>
    </recommendedName>
</protein>
<dbReference type="EMBL" id="AP018907">
    <property type="protein sequence ID" value="BBF92675.1"/>
    <property type="molecule type" value="Genomic_DNA"/>
</dbReference>
<organism evidence="2 3">
    <name type="scientific">Blastochloris tepida</name>
    <dbReference type="NCBI Taxonomy" id="2233851"/>
    <lineage>
        <taxon>Bacteria</taxon>
        <taxon>Pseudomonadati</taxon>
        <taxon>Pseudomonadota</taxon>
        <taxon>Alphaproteobacteria</taxon>
        <taxon>Hyphomicrobiales</taxon>
        <taxon>Blastochloridaceae</taxon>
        <taxon>Blastochloris</taxon>
    </lineage>
</organism>
<dbReference type="SUPFAM" id="SSF52540">
    <property type="entry name" value="P-loop containing nucleoside triphosphate hydrolases"/>
    <property type="match status" value="1"/>
</dbReference>
<name>A0A348FZE2_9HYPH</name>
<feature type="region of interest" description="Disordered" evidence="1">
    <location>
        <begin position="256"/>
        <end position="284"/>
    </location>
</feature>
<dbReference type="KEGG" id="blag:BLTE_13600"/>
<dbReference type="AlphaFoldDB" id="A0A348FZE2"/>
<proteinExistence type="predicted"/>
<keyword evidence="3" id="KW-1185">Reference proteome</keyword>
<dbReference type="RefSeq" id="WP_126398729.1">
    <property type="nucleotide sequence ID" value="NZ_AP018907.1"/>
</dbReference>
<dbReference type="Gene3D" id="3.40.50.300">
    <property type="entry name" value="P-loop containing nucleotide triphosphate hydrolases"/>
    <property type="match status" value="1"/>
</dbReference>
<gene>
    <name evidence="2" type="ORF">BLTE_13600</name>
</gene>
<evidence type="ECO:0000256" key="1">
    <source>
        <dbReference type="SAM" id="MobiDB-lite"/>
    </source>
</evidence>
<sequence length="352" mass="38210">MTRQFVASPAKRDAVPLLFGITGPSGGGKTFSALRLATGISEVVGGDVFYIDTEAKRALHYADMFRFRHVPFEPPFGALDYLEALRFCKAQGAGVVVVDSMSHEHEGPGGLLDSHERELDRMAGDDWKKREAMNMLAWQKPKSARRALINGILQMGVNAVFCFRAKETAKPMRGDDGKTRVVQLGFMPIAGDEFVYEMTVNCLLLPGAKGVPTWSSDNVGERQMMKLPEQFRGLFAKSRPLDENIGRELAMWARGGAQGPAAPGAEPSKPSEPASEDGAPAAGEPEMTASEYMHLVATTCEAAKGGTMLREWWGSPAQKALRRSIGLTKEQVDQALDIVKRRLGELEGGGNA</sequence>